<dbReference type="Pfam" id="PF22527">
    <property type="entry name" value="DEXQc_Suv3"/>
    <property type="match status" value="2"/>
</dbReference>
<feature type="compositionally biased region" description="Polar residues" evidence="5">
    <location>
        <begin position="33"/>
        <end position="42"/>
    </location>
</feature>
<keyword evidence="8" id="KW-1185">Reference proteome</keyword>
<dbReference type="GO" id="GO:0000965">
    <property type="term" value="P:mitochondrial RNA 3'-end processing"/>
    <property type="evidence" value="ECO:0007669"/>
    <property type="project" value="TreeGrafter"/>
</dbReference>
<evidence type="ECO:0000259" key="6">
    <source>
        <dbReference type="PROSITE" id="PS51194"/>
    </source>
</evidence>
<organism evidence="7 8">
    <name type="scientific">Lactarius akahatsu</name>
    <dbReference type="NCBI Taxonomy" id="416441"/>
    <lineage>
        <taxon>Eukaryota</taxon>
        <taxon>Fungi</taxon>
        <taxon>Dikarya</taxon>
        <taxon>Basidiomycota</taxon>
        <taxon>Agaricomycotina</taxon>
        <taxon>Agaricomycetes</taxon>
        <taxon>Russulales</taxon>
        <taxon>Russulaceae</taxon>
        <taxon>Lactarius</taxon>
    </lineage>
</organism>
<dbReference type="PANTHER" id="PTHR12131:SF1">
    <property type="entry name" value="ATP-DEPENDENT RNA HELICASE SUPV3L1, MITOCHONDRIAL-RELATED"/>
    <property type="match status" value="1"/>
</dbReference>
<dbReference type="FunFam" id="3.40.50.300:FF:000957">
    <property type="entry name" value="ATP-dependent RNA helicase SUV3L, mitochondrial"/>
    <property type="match status" value="1"/>
</dbReference>
<comment type="caution">
    <text evidence="7">The sequence shown here is derived from an EMBL/GenBank/DDBJ whole genome shotgun (WGS) entry which is preliminary data.</text>
</comment>
<reference evidence="7" key="1">
    <citation type="submission" date="2022-01" db="EMBL/GenBank/DDBJ databases">
        <title>Comparative genomics reveals a dynamic genome evolution in the ectomycorrhizal milk-cap (Lactarius) mushrooms.</title>
        <authorList>
            <consortium name="DOE Joint Genome Institute"/>
            <person name="Lebreton A."/>
            <person name="Tang N."/>
            <person name="Kuo A."/>
            <person name="LaButti K."/>
            <person name="Drula E."/>
            <person name="Barry K."/>
            <person name="Clum A."/>
            <person name="Lipzen A."/>
            <person name="Mousain D."/>
            <person name="Ng V."/>
            <person name="Wang R."/>
            <person name="Wang X."/>
            <person name="Dai Y."/>
            <person name="Henrissat B."/>
            <person name="Grigoriev I.V."/>
            <person name="Guerin-Laguette A."/>
            <person name="Yu F."/>
            <person name="Martin F.M."/>
        </authorList>
    </citation>
    <scope>NUCLEOTIDE SEQUENCE</scope>
    <source>
        <strain evidence="7">QP</strain>
    </source>
</reference>
<feature type="compositionally biased region" description="Basic residues" evidence="5">
    <location>
        <begin position="74"/>
        <end position="87"/>
    </location>
</feature>
<dbReference type="Gene3D" id="3.40.50.300">
    <property type="entry name" value="P-loop containing nucleotide triphosphate hydrolases"/>
    <property type="match status" value="2"/>
</dbReference>
<protein>
    <submittedName>
        <fullName evidence="7">P-loop containing nucleoside triphosphate hydrolase protein</fullName>
    </submittedName>
</protein>
<keyword evidence="2 7" id="KW-0378">Hydrolase</keyword>
<dbReference type="InterPro" id="IPR050699">
    <property type="entry name" value="RNA-DNA_Helicase"/>
</dbReference>
<dbReference type="InterPro" id="IPR055206">
    <property type="entry name" value="DEXQc_SUV3"/>
</dbReference>
<dbReference type="Pfam" id="PF00271">
    <property type="entry name" value="Helicase_C"/>
    <property type="match status" value="1"/>
</dbReference>
<evidence type="ECO:0000313" key="8">
    <source>
        <dbReference type="Proteomes" id="UP001201163"/>
    </source>
</evidence>
<dbReference type="SMART" id="SM00490">
    <property type="entry name" value="HELICc"/>
    <property type="match status" value="1"/>
</dbReference>
<evidence type="ECO:0000256" key="5">
    <source>
        <dbReference type="SAM" id="MobiDB-lite"/>
    </source>
</evidence>
<dbReference type="AlphaFoldDB" id="A0AAD4LI38"/>
<evidence type="ECO:0000256" key="2">
    <source>
        <dbReference type="ARBA" id="ARBA00022801"/>
    </source>
</evidence>
<evidence type="ECO:0000313" key="7">
    <source>
        <dbReference type="EMBL" id="KAH8992185.1"/>
    </source>
</evidence>
<evidence type="ECO:0000256" key="1">
    <source>
        <dbReference type="ARBA" id="ARBA00022741"/>
    </source>
</evidence>
<evidence type="ECO:0000256" key="3">
    <source>
        <dbReference type="ARBA" id="ARBA00022806"/>
    </source>
</evidence>
<gene>
    <name evidence="7" type="ORF">EDB92DRAFT_589704</name>
</gene>
<dbReference type="PROSITE" id="PS51194">
    <property type="entry name" value="HELICASE_CTER"/>
    <property type="match status" value="1"/>
</dbReference>
<keyword evidence="4" id="KW-0067">ATP-binding</keyword>
<dbReference type="CDD" id="cd18805">
    <property type="entry name" value="SF2_C_suv3"/>
    <property type="match status" value="1"/>
</dbReference>
<dbReference type="InterPro" id="IPR027417">
    <property type="entry name" value="P-loop_NTPase"/>
</dbReference>
<feature type="domain" description="Helicase C-terminal" evidence="6">
    <location>
        <begin position="220"/>
        <end position="381"/>
    </location>
</feature>
<feature type="region of interest" description="Disordered" evidence="5">
    <location>
        <begin position="30"/>
        <end position="87"/>
    </location>
</feature>
<dbReference type="PANTHER" id="PTHR12131">
    <property type="entry name" value="ATP-DEPENDENT RNA AND DNA HELICASE"/>
    <property type="match status" value="1"/>
</dbReference>
<evidence type="ECO:0000256" key="4">
    <source>
        <dbReference type="ARBA" id="ARBA00022840"/>
    </source>
</evidence>
<dbReference type="Proteomes" id="UP001201163">
    <property type="component" value="Unassembled WGS sequence"/>
</dbReference>
<dbReference type="GO" id="GO:0045025">
    <property type="term" value="C:mitochondrial degradosome"/>
    <property type="evidence" value="ECO:0007669"/>
    <property type="project" value="TreeGrafter"/>
</dbReference>
<accession>A0AAD4LI38</accession>
<keyword evidence="3" id="KW-0347">Helicase</keyword>
<dbReference type="EMBL" id="JAKELL010000023">
    <property type="protein sequence ID" value="KAH8992185.1"/>
    <property type="molecule type" value="Genomic_DNA"/>
</dbReference>
<proteinExistence type="predicted"/>
<name>A0AAD4LI38_9AGAM</name>
<dbReference type="GO" id="GO:0005524">
    <property type="term" value="F:ATP binding"/>
    <property type="evidence" value="ECO:0007669"/>
    <property type="project" value="UniProtKB-KW"/>
</dbReference>
<dbReference type="SUPFAM" id="SSF52540">
    <property type="entry name" value="P-loop containing nucleoside triphosphate hydrolases"/>
    <property type="match status" value="1"/>
</dbReference>
<sequence length="462" mass="51787">MVRIRTAVDFTRIADSFPIARMMRRKLVLHVGPTNSGKTHTGTADPRRRTRRSVRRASPPTGPRNLSATEHRPNRASRRWRPQKTTKWTRRPTSTCRYLGPRVQVLKHGNALFARPCSLLTGDERRVVEGATLSSCTVEMLSLDKRYDCRGHRRDPDDCRLATRAFLDRGRAWVPAADELHLCGEERAVPIIEALAEITGDEVIINRYQRLSPLAVAPSSLERDLTRIRKGDCVVTFSRANIFNLKRAIEEQTGLRCAVVYGRLPPEIRAEQAARFNDPNSGIDVLVASDAIGMGLNLKIQRVVFETMSKWDGWMEVPLEASQVKQIAGRAGRFGMGAEGGIVTTLEPSDLPLLEAAMDTKPESLRYARVGFISTTIHDIFAALPRDSTATTVRDTLLFCSVLPPSMAVMDPSAKEAEAMRYVDSFSQELVYAERAMLLQCPFPSMDDRCKAVLGEMFRMFR</sequence>
<dbReference type="InterPro" id="IPR001650">
    <property type="entry name" value="Helicase_C-like"/>
</dbReference>
<dbReference type="GO" id="GO:0016787">
    <property type="term" value="F:hydrolase activity"/>
    <property type="evidence" value="ECO:0007669"/>
    <property type="project" value="UniProtKB-KW"/>
</dbReference>
<keyword evidence="1" id="KW-0547">Nucleotide-binding</keyword>
<dbReference type="GO" id="GO:0004386">
    <property type="term" value="F:helicase activity"/>
    <property type="evidence" value="ECO:0007669"/>
    <property type="project" value="UniProtKB-KW"/>
</dbReference>